<reference evidence="4" key="1">
    <citation type="journal article" date="2019" name="Int. J. Syst. Evol. Microbiol.">
        <title>The Global Catalogue of Microorganisms (GCM) 10K type strain sequencing project: providing services to taxonomists for standard genome sequencing and annotation.</title>
        <authorList>
            <consortium name="The Broad Institute Genomics Platform"/>
            <consortium name="The Broad Institute Genome Sequencing Center for Infectious Disease"/>
            <person name="Wu L."/>
            <person name="Ma J."/>
        </authorList>
    </citation>
    <scope>NUCLEOTIDE SEQUENCE [LARGE SCALE GENOMIC DNA]</scope>
    <source>
        <strain evidence="4">CGMCC 4.7396</strain>
    </source>
</reference>
<sequence>MTQTDPPPTRPANRASDQQRDLPDRLQSSLEGLRDRIGANKAVAATAAVVALVLLIAIIVAVVASGGGEDENEAATPGGDESSSAAPQGEGDPAPTLPADGAYLARQESTGLCVTDGPEPGNPERSVMVLGDCAATYPASLAFTSQGAGVYTVGLDFTEDDWQACWGADDPADQPGYLSSGQDCADSPLQQFQLTGAGADSYTFAVVASGLCLGLLEGVTAEAGAALATATCDPEDPNQRFALLVP</sequence>
<keyword evidence="2" id="KW-0472">Membrane</keyword>
<feature type="transmembrane region" description="Helical" evidence="2">
    <location>
        <begin position="42"/>
        <end position="64"/>
    </location>
</feature>
<dbReference type="Proteomes" id="UP001595712">
    <property type="component" value="Unassembled WGS sequence"/>
</dbReference>
<dbReference type="EMBL" id="JBHRWO010000004">
    <property type="protein sequence ID" value="MFC3491631.1"/>
    <property type="molecule type" value="Genomic_DNA"/>
</dbReference>
<keyword evidence="2" id="KW-0812">Transmembrane</keyword>
<gene>
    <name evidence="3" type="ORF">ACFO8M_03910</name>
</gene>
<keyword evidence="4" id="KW-1185">Reference proteome</keyword>
<feature type="region of interest" description="Disordered" evidence="1">
    <location>
        <begin position="1"/>
        <end position="25"/>
    </location>
</feature>
<evidence type="ECO:0000313" key="3">
    <source>
        <dbReference type="EMBL" id="MFC3491631.1"/>
    </source>
</evidence>
<dbReference type="SUPFAM" id="SSF50370">
    <property type="entry name" value="Ricin B-like lectins"/>
    <property type="match status" value="1"/>
</dbReference>
<accession>A0ABV7PSS7</accession>
<comment type="caution">
    <text evidence="3">The sequence shown here is derived from an EMBL/GenBank/DDBJ whole genome shotgun (WGS) entry which is preliminary data.</text>
</comment>
<dbReference type="InterPro" id="IPR035992">
    <property type="entry name" value="Ricin_B-like_lectins"/>
</dbReference>
<evidence type="ECO:0000313" key="4">
    <source>
        <dbReference type="Proteomes" id="UP001595712"/>
    </source>
</evidence>
<keyword evidence="2" id="KW-1133">Transmembrane helix</keyword>
<dbReference type="CDD" id="cd00161">
    <property type="entry name" value="beta-trefoil_Ricin-like"/>
    <property type="match status" value="1"/>
</dbReference>
<organism evidence="3 4">
    <name type="scientific">Glycomyces rhizosphaerae</name>
    <dbReference type="NCBI Taxonomy" id="2054422"/>
    <lineage>
        <taxon>Bacteria</taxon>
        <taxon>Bacillati</taxon>
        <taxon>Actinomycetota</taxon>
        <taxon>Actinomycetes</taxon>
        <taxon>Glycomycetales</taxon>
        <taxon>Glycomycetaceae</taxon>
        <taxon>Glycomyces</taxon>
    </lineage>
</organism>
<evidence type="ECO:0000256" key="1">
    <source>
        <dbReference type="SAM" id="MobiDB-lite"/>
    </source>
</evidence>
<name>A0ABV7PSS7_9ACTN</name>
<feature type="compositionally biased region" description="Pro residues" evidence="1">
    <location>
        <begin position="1"/>
        <end position="10"/>
    </location>
</feature>
<feature type="region of interest" description="Disordered" evidence="1">
    <location>
        <begin position="68"/>
        <end position="100"/>
    </location>
</feature>
<protein>
    <submittedName>
        <fullName evidence="3">RICIN domain-containing protein</fullName>
    </submittedName>
</protein>
<proteinExistence type="predicted"/>
<dbReference type="RefSeq" id="WP_387970750.1">
    <property type="nucleotide sequence ID" value="NZ_JBHRWO010000004.1"/>
</dbReference>
<dbReference type="Gene3D" id="2.80.10.50">
    <property type="match status" value="1"/>
</dbReference>
<evidence type="ECO:0000256" key="2">
    <source>
        <dbReference type="SAM" id="Phobius"/>
    </source>
</evidence>